<evidence type="ECO:0000313" key="1">
    <source>
        <dbReference type="EMBL" id="MPN46616.1"/>
    </source>
</evidence>
<dbReference type="AlphaFoldDB" id="A0A645I6U0"/>
<organism evidence="1">
    <name type="scientific">bioreactor metagenome</name>
    <dbReference type="NCBI Taxonomy" id="1076179"/>
    <lineage>
        <taxon>unclassified sequences</taxon>
        <taxon>metagenomes</taxon>
        <taxon>ecological metagenomes</taxon>
    </lineage>
</organism>
<sequence>MKPFAGGVLLTEPFEREHVIGPVRHVPGAAHIVRVKAAVFICLSWVGHQMHMHVVLLRKLHQAAGEIGLCPVVVRIPGTMQPGGHQVIHQKYAAPISTHGVLEDIQNAVLVAAGGYPVVI</sequence>
<gene>
    <name evidence="1" type="ORF">SDC9_194207</name>
</gene>
<protein>
    <submittedName>
        <fullName evidence="1">Uncharacterized protein</fullName>
    </submittedName>
</protein>
<comment type="caution">
    <text evidence="1">The sequence shown here is derived from an EMBL/GenBank/DDBJ whole genome shotgun (WGS) entry which is preliminary data.</text>
</comment>
<reference evidence="1" key="1">
    <citation type="submission" date="2019-08" db="EMBL/GenBank/DDBJ databases">
        <authorList>
            <person name="Kucharzyk K."/>
            <person name="Murdoch R.W."/>
            <person name="Higgins S."/>
            <person name="Loffler F."/>
        </authorList>
    </citation>
    <scope>NUCLEOTIDE SEQUENCE</scope>
</reference>
<name>A0A645I6U0_9ZZZZ</name>
<proteinExistence type="predicted"/>
<dbReference type="EMBL" id="VSSQ01107441">
    <property type="protein sequence ID" value="MPN46616.1"/>
    <property type="molecule type" value="Genomic_DNA"/>
</dbReference>
<accession>A0A645I6U0</accession>